<dbReference type="SMART" id="SM00708">
    <property type="entry name" value="PhBP"/>
    <property type="match status" value="1"/>
</dbReference>
<evidence type="ECO:0000256" key="5">
    <source>
        <dbReference type="ARBA" id="ARBA00023180"/>
    </source>
</evidence>
<evidence type="ECO:0000256" key="3">
    <source>
        <dbReference type="ARBA" id="ARBA00022525"/>
    </source>
</evidence>
<dbReference type="SUPFAM" id="SSF47565">
    <property type="entry name" value="Insect pheromone/odorant-binding proteins"/>
    <property type="match status" value="1"/>
</dbReference>
<comment type="similarity">
    <text evidence="2">Belongs to the PBP/GOBP family.</text>
</comment>
<dbReference type="GO" id="GO:0005615">
    <property type="term" value="C:extracellular space"/>
    <property type="evidence" value="ECO:0007669"/>
    <property type="project" value="TreeGrafter"/>
</dbReference>
<evidence type="ECO:0000256" key="6">
    <source>
        <dbReference type="ARBA" id="ARBA00056866"/>
    </source>
</evidence>
<dbReference type="Proteomes" id="UP000410492">
    <property type="component" value="Unassembled WGS sequence"/>
</dbReference>
<evidence type="ECO:0000256" key="7">
    <source>
        <dbReference type="SAM" id="SignalP"/>
    </source>
</evidence>
<name>A0A653CN32_CALMS</name>
<keyword evidence="3" id="KW-0964">Secreted</keyword>
<dbReference type="FunFam" id="1.10.238.20:FF:000001">
    <property type="entry name" value="General odorant-binding protein lush"/>
    <property type="match status" value="1"/>
</dbReference>
<organism evidence="8 9">
    <name type="scientific">Callosobruchus maculatus</name>
    <name type="common">Southern cowpea weevil</name>
    <name type="synonym">Pulse bruchid</name>
    <dbReference type="NCBI Taxonomy" id="64391"/>
    <lineage>
        <taxon>Eukaryota</taxon>
        <taxon>Metazoa</taxon>
        <taxon>Ecdysozoa</taxon>
        <taxon>Arthropoda</taxon>
        <taxon>Hexapoda</taxon>
        <taxon>Insecta</taxon>
        <taxon>Pterygota</taxon>
        <taxon>Neoptera</taxon>
        <taxon>Endopterygota</taxon>
        <taxon>Coleoptera</taxon>
        <taxon>Polyphaga</taxon>
        <taxon>Cucujiformia</taxon>
        <taxon>Chrysomeloidea</taxon>
        <taxon>Chrysomelidae</taxon>
        <taxon>Bruchinae</taxon>
        <taxon>Bruchini</taxon>
        <taxon>Callosobruchus</taxon>
    </lineage>
</organism>
<dbReference type="PANTHER" id="PTHR11857">
    <property type="entry name" value="ODORANT BINDING PROTEIN-RELATED"/>
    <property type="match status" value="1"/>
</dbReference>
<protein>
    <submittedName>
        <fullName evidence="8">Uncharacterized protein</fullName>
    </submittedName>
</protein>
<dbReference type="GO" id="GO:0005549">
    <property type="term" value="F:odorant binding"/>
    <property type="evidence" value="ECO:0007669"/>
    <property type="project" value="InterPro"/>
</dbReference>
<evidence type="ECO:0000313" key="9">
    <source>
        <dbReference type="Proteomes" id="UP000410492"/>
    </source>
</evidence>
<feature type="signal peptide" evidence="7">
    <location>
        <begin position="1"/>
        <end position="34"/>
    </location>
</feature>
<dbReference type="GO" id="GO:0007608">
    <property type="term" value="P:sensory perception of smell"/>
    <property type="evidence" value="ECO:0007669"/>
    <property type="project" value="TreeGrafter"/>
</dbReference>
<dbReference type="PANTHER" id="PTHR11857:SF43">
    <property type="entry name" value="GEO07291P1-RELATED"/>
    <property type="match status" value="1"/>
</dbReference>
<dbReference type="CDD" id="cd23992">
    <property type="entry name" value="PBP_GOBP"/>
    <property type="match status" value="1"/>
</dbReference>
<dbReference type="Pfam" id="PF01395">
    <property type="entry name" value="PBP_GOBP"/>
    <property type="match status" value="1"/>
</dbReference>
<evidence type="ECO:0000256" key="4">
    <source>
        <dbReference type="ARBA" id="ARBA00022729"/>
    </source>
</evidence>
<sequence length="152" mass="16971">MISVPAFVKNRQVNKMKLFLFTLCVCSVLMTISAKPALPDEHEEKFRKVSDECLSASGASKEAVEKTWNGEFDEADDKLKDHMLCFNKKLGSMTEDGKIDEEAAKKLLGEILDDEGEVTAIVDKCAVEKDTPKDTAFHMSKCIHEALLRTDD</sequence>
<proteinExistence type="inferred from homology"/>
<reference evidence="8 9" key="1">
    <citation type="submission" date="2019-01" db="EMBL/GenBank/DDBJ databases">
        <authorList>
            <person name="Sayadi A."/>
        </authorList>
    </citation>
    <scope>NUCLEOTIDE SEQUENCE [LARGE SCALE GENOMIC DNA]</scope>
</reference>
<dbReference type="AlphaFoldDB" id="A0A653CN32"/>
<comment type="subcellular location">
    <subcellularLocation>
        <location evidence="1">Secreted</location>
    </subcellularLocation>
</comment>
<feature type="chain" id="PRO_5025064372" evidence="7">
    <location>
        <begin position="35"/>
        <end position="152"/>
    </location>
</feature>
<keyword evidence="9" id="KW-1185">Reference proteome</keyword>
<evidence type="ECO:0000256" key="1">
    <source>
        <dbReference type="ARBA" id="ARBA00004613"/>
    </source>
</evidence>
<evidence type="ECO:0000313" key="8">
    <source>
        <dbReference type="EMBL" id="VEN49321.1"/>
    </source>
</evidence>
<dbReference type="EMBL" id="CAACVG010008325">
    <property type="protein sequence ID" value="VEN49321.1"/>
    <property type="molecule type" value="Genomic_DNA"/>
</dbReference>
<dbReference type="InterPro" id="IPR006170">
    <property type="entry name" value="PBP/GOBP"/>
</dbReference>
<gene>
    <name evidence="8" type="ORF">CALMAC_LOCUS10471</name>
</gene>
<keyword evidence="4 7" id="KW-0732">Signal</keyword>
<comment type="function">
    <text evidence="6">May be a carrier protein for lipids.</text>
</comment>
<dbReference type="Gene3D" id="1.10.238.20">
    <property type="entry name" value="Pheromone/general odorant binding protein domain"/>
    <property type="match status" value="1"/>
</dbReference>
<dbReference type="InterPro" id="IPR036728">
    <property type="entry name" value="PBP_GOBP_sf"/>
</dbReference>
<accession>A0A653CN32</accession>
<keyword evidence="5" id="KW-0325">Glycoprotein</keyword>
<evidence type="ECO:0000256" key="2">
    <source>
        <dbReference type="ARBA" id="ARBA00008098"/>
    </source>
</evidence>
<dbReference type="OrthoDB" id="8194670at2759"/>